<dbReference type="EMBL" id="RXIC02000020">
    <property type="protein sequence ID" value="KAB1223360.1"/>
    <property type="molecule type" value="Genomic_DNA"/>
</dbReference>
<organism evidence="1 2">
    <name type="scientific">Morella rubra</name>
    <name type="common">Chinese bayberry</name>
    <dbReference type="NCBI Taxonomy" id="262757"/>
    <lineage>
        <taxon>Eukaryota</taxon>
        <taxon>Viridiplantae</taxon>
        <taxon>Streptophyta</taxon>
        <taxon>Embryophyta</taxon>
        <taxon>Tracheophyta</taxon>
        <taxon>Spermatophyta</taxon>
        <taxon>Magnoliopsida</taxon>
        <taxon>eudicotyledons</taxon>
        <taxon>Gunneridae</taxon>
        <taxon>Pentapetalae</taxon>
        <taxon>rosids</taxon>
        <taxon>fabids</taxon>
        <taxon>Fagales</taxon>
        <taxon>Myricaceae</taxon>
        <taxon>Morella</taxon>
    </lineage>
</organism>
<accession>A0A6A1WKH2</accession>
<reference evidence="1 2" key="1">
    <citation type="journal article" date="2019" name="Plant Biotechnol. J.">
        <title>The red bayberry genome and genetic basis of sex determination.</title>
        <authorList>
            <person name="Jia H.M."/>
            <person name="Jia H.J."/>
            <person name="Cai Q.L."/>
            <person name="Wang Y."/>
            <person name="Zhao H.B."/>
            <person name="Yang W.F."/>
            <person name="Wang G.Y."/>
            <person name="Li Y.H."/>
            <person name="Zhan D.L."/>
            <person name="Shen Y.T."/>
            <person name="Niu Q.F."/>
            <person name="Chang L."/>
            <person name="Qiu J."/>
            <person name="Zhao L."/>
            <person name="Xie H.B."/>
            <person name="Fu W.Y."/>
            <person name="Jin J."/>
            <person name="Li X.W."/>
            <person name="Jiao Y."/>
            <person name="Zhou C.C."/>
            <person name="Tu T."/>
            <person name="Chai C.Y."/>
            <person name="Gao J.L."/>
            <person name="Fan L.J."/>
            <person name="van de Weg E."/>
            <person name="Wang J.Y."/>
            <person name="Gao Z.S."/>
        </authorList>
    </citation>
    <scope>NUCLEOTIDE SEQUENCE [LARGE SCALE GENOMIC DNA]</scope>
    <source>
        <tissue evidence="1">Leaves</tissue>
    </source>
</reference>
<dbReference type="AlphaFoldDB" id="A0A6A1WKH2"/>
<dbReference type="Proteomes" id="UP000516437">
    <property type="component" value="Chromosome 2"/>
</dbReference>
<proteinExistence type="predicted"/>
<comment type="caution">
    <text evidence="1">The sequence shown here is derived from an EMBL/GenBank/DDBJ whole genome shotgun (WGS) entry which is preliminary data.</text>
</comment>
<sequence>MKDLVVAWGITPRQDTINSLSSSTVDPVPPTFPQIVREVEDDRLFSRGCKTAAEKLTGEGSLIIGALPNSVPQRLAVTPSRNSLLPHSQRLLPQSQRQDPAQILAELQKQPFLLDNDVTSDPVEVGDSLLDMCCF</sequence>
<evidence type="ECO:0000313" key="2">
    <source>
        <dbReference type="Proteomes" id="UP000516437"/>
    </source>
</evidence>
<evidence type="ECO:0000313" key="1">
    <source>
        <dbReference type="EMBL" id="KAB1223360.1"/>
    </source>
</evidence>
<name>A0A6A1WKH2_9ROSI</name>
<keyword evidence="2" id="KW-1185">Reference proteome</keyword>
<protein>
    <submittedName>
        <fullName evidence="1">Uncharacterized protein</fullName>
    </submittedName>
</protein>
<gene>
    <name evidence="1" type="ORF">CJ030_MR2G028955</name>
</gene>